<gene>
    <name evidence="4" type="ORF">ONB1V03_LOCUS21593</name>
</gene>
<sequence length="179" mass="20871">NRLMKEKVLQDIPRYLNIVKLFTKWELIDWRGWEASMVELLRTGGPDLESQSTGVFDSEAGNKRWTDLKNRVVEHNIRVMSKYYSRLRLKRMSELLGLTPKETEDALSVLVVNKTIWAKVDRSLSVVNFSAQKDPNQVLNDWSRDLNSLMQLVCKTNHLINKEEMIHQNYSPPQVDANN</sequence>
<dbReference type="PANTHER" id="PTHR10855:SF1">
    <property type="entry name" value="26S PROTEASOME NON-ATPASE REGULATORY SUBUNIT 12"/>
    <property type="match status" value="1"/>
</dbReference>
<evidence type="ECO:0000256" key="1">
    <source>
        <dbReference type="ARBA" id="ARBA00006397"/>
    </source>
</evidence>
<dbReference type="Proteomes" id="UP000728032">
    <property type="component" value="Unassembled WGS sequence"/>
</dbReference>
<dbReference type="InterPro" id="IPR000717">
    <property type="entry name" value="PCI_dom"/>
</dbReference>
<accession>A0A7R9MSQ2</accession>
<feature type="non-terminal residue" evidence="4">
    <location>
        <position position="179"/>
    </location>
</feature>
<dbReference type="FunFam" id="1.10.10.10:FF:000070">
    <property type="entry name" value="26S proteasome non-ATPase regulatory subunit 12"/>
    <property type="match status" value="1"/>
</dbReference>
<dbReference type="SUPFAM" id="SSF46785">
    <property type="entry name" value="Winged helix' DNA-binding domain"/>
    <property type="match status" value="1"/>
</dbReference>
<feature type="domain" description="PCI" evidence="3">
    <location>
        <begin position="1"/>
        <end position="134"/>
    </location>
</feature>
<dbReference type="EMBL" id="CAJPVJ010042832">
    <property type="protein sequence ID" value="CAG2182172.1"/>
    <property type="molecule type" value="Genomic_DNA"/>
</dbReference>
<dbReference type="GO" id="GO:0005737">
    <property type="term" value="C:cytoplasm"/>
    <property type="evidence" value="ECO:0007669"/>
    <property type="project" value="TreeGrafter"/>
</dbReference>
<dbReference type="Gene3D" id="1.10.10.10">
    <property type="entry name" value="Winged helix-like DNA-binding domain superfamily/Winged helix DNA-binding domain"/>
    <property type="match status" value="1"/>
</dbReference>
<dbReference type="GO" id="GO:0008541">
    <property type="term" value="C:proteasome regulatory particle, lid subcomplex"/>
    <property type="evidence" value="ECO:0007669"/>
    <property type="project" value="TreeGrafter"/>
</dbReference>
<dbReference type="GO" id="GO:0005634">
    <property type="term" value="C:nucleus"/>
    <property type="evidence" value="ECO:0007669"/>
    <property type="project" value="UniProtKB-ARBA"/>
</dbReference>
<dbReference type="InterPro" id="IPR040134">
    <property type="entry name" value="PSMD12/CSN4"/>
</dbReference>
<dbReference type="EMBL" id="OC957657">
    <property type="protein sequence ID" value="CAD7665035.1"/>
    <property type="molecule type" value="Genomic_DNA"/>
</dbReference>
<dbReference type="PROSITE" id="PS50250">
    <property type="entry name" value="PCI"/>
    <property type="match status" value="1"/>
</dbReference>
<comment type="similarity">
    <text evidence="1">Belongs to the proteasome subunit p55 family.</text>
</comment>
<keyword evidence="2" id="KW-0647">Proteasome</keyword>
<dbReference type="InterPro" id="IPR036390">
    <property type="entry name" value="WH_DNA-bd_sf"/>
</dbReference>
<dbReference type="SMART" id="SM00088">
    <property type="entry name" value="PINT"/>
    <property type="match status" value="1"/>
</dbReference>
<evidence type="ECO:0000256" key="2">
    <source>
        <dbReference type="ARBA" id="ARBA00022942"/>
    </source>
</evidence>
<keyword evidence="5" id="KW-1185">Reference proteome</keyword>
<dbReference type="InterPro" id="IPR036388">
    <property type="entry name" value="WH-like_DNA-bd_sf"/>
</dbReference>
<dbReference type="PANTHER" id="PTHR10855">
    <property type="entry name" value="26S PROTEASOME NON-ATPASE REGULATORY SUBUNIT 12/COP9 SIGNALOSOME COMPLEX SUBUNIT 4"/>
    <property type="match status" value="1"/>
</dbReference>
<dbReference type="Pfam" id="PF18098">
    <property type="entry name" value="RPN5_C"/>
    <property type="match status" value="1"/>
</dbReference>
<proteinExistence type="inferred from homology"/>
<dbReference type="InterPro" id="IPR040896">
    <property type="entry name" value="RPN5_C"/>
</dbReference>
<evidence type="ECO:0000313" key="5">
    <source>
        <dbReference type="Proteomes" id="UP000728032"/>
    </source>
</evidence>
<protein>
    <recommendedName>
        <fullName evidence="3">PCI domain-containing protein</fullName>
    </recommendedName>
</protein>
<dbReference type="OrthoDB" id="268763at2759"/>
<evidence type="ECO:0000313" key="4">
    <source>
        <dbReference type="EMBL" id="CAD7665035.1"/>
    </source>
</evidence>
<name>A0A7R9MSQ2_9ACAR</name>
<evidence type="ECO:0000259" key="3">
    <source>
        <dbReference type="PROSITE" id="PS50250"/>
    </source>
</evidence>
<organism evidence="4">
    <name type="scientific">Oppiella nova</name>
    <dbReference type="NCBI Taxonomy" id="334625"/>
    <lineage>
        <taxon>Eukaryota</taxon>
        <taxon>Metazoa</taxon>
        <taxon>Ecdysozoa</taxon>
        <taxon>Arthropoda</taxon>
        <taxon>Chelicerata</taxon>
        <taxon>Arachnida</taxon>
        <taxon>Acari</taxon>
        <taxon>Acariformes</taxon>
        <taxon>Sarcoptiformes</taxon>
        <taxon>Oribatida</taxon>
        <taxon>Brachypylina</taxon>
        <taxon>Oppioidea</taxon>
        <taxon>Oppiidae</taxon>
        <taxon>Oppiella</taxon>
    </lineage>
</organism>
<dbReference type="Pfam" id="PF01399">
    <property type="entry name" value="PCI"/>
    <property type="match status" value="1"/>
</dbReference>
<reference evidence="4" key="1">
    <citation type="submission" date="2020-11" db="EMBL/GenBank/DDBJ databases">
        <authorList>
            <person name="Tran Van P."/>
        </authorList>
    </citation>
    <scope>NUCLEOTIDE SEQUENCE</scope>
</reference>
<dbReference type="AlphaFoldDB" id="A0A7R9MSQ2"/>